<protein>
    <recommendedName>
        <fullName evidence="3">Mos1 transposase HTH domain-containing protein</fullName>
    </recommendedName>
</protein>
<dbReference type="Proteomes" id="UP000499080">
    <property type="component" value="Unassembled WGS sequence"/>
</dbReference>
<reference evidence="1 2" key="1">
    <citation type="journal article" date="2019" name="Sci. Rep.">
        <title>Orb-weaving spider Araneus ventricosus genome elucidates the spidroin gene catalogue.</title>
        <authorList>
            <person name="Kono N."/>
            <person name="Nakamura H."/>
            <person name="Ohtoshi R."/>
            <person name="Moran D.A.P."/>
            <person name="Shinohara A."/>
            <person name="Yoshida Y."/>
            <person name="Fujiwara M."/>
            <person name="Mori M."/>
            <person name="Tomita M."/>
            <person name="Arakawa K."/>
        </authorList>
    </citation>
    <scope>NUCLEOTIDE SEQUENCE [LARGE SCALE GENOMIC DNA]</scope>
</reference>
<comment type="caution">
    <text evidence="1">The sequence shown here is derived from an EMBL/GenBank/DDBJ whole genome shotgun (WGS) entry which is preliminary data.</text>
</comment>
<sequence length="94" mass="11190">MGRSKAKKNVNVWCQQFKDGRTDLKGDQEKKRGRPRTTHTDDNFWKIERWVKEILQHPPYIPDLAPSDFHFFVTLGNAWLENSLRIWSTCKTPF</sequence>
<dbReference type="AlphaFoldDB" id="A0A4Y2KA69"/>
<dbReference type="PANTHER" id="PTHR46060:SF1">
    <property type="entry name" value="MARINER MOS1 TRANSPOSASE-LIKE PROTEIN"/>
    <property type="match status" value="1"/>
</dbReference>
<dbReference type="InterPro" id="IPR036397">
    <property type="entry name" value="RNaseH_sf"/>
</dbReference>
<evidence type="ECO:0000313" key="2">
    <source>
        <dbReference type="Proteomes" id="UP000499080"/>
    </source>
</evidence>
<gene>
    <name evidence="1" type="ORF">AVEN_152290_1</name>
</gene>
<organism evidence="1 2">
    <name type="scientific">Araneus ventricosus</name>
    <name type="common">Orbweaver spider</name>
    <name type="synonym">Epeira ventricosa</name>
    <dbReference type="NCBI Taxonomy" id="182803"/>
    <lineage>
        <taxon>Eukaryota</taxon>
        <taxon>Metazoa</taxon>
        <taxon>Ecdysozoa</taxon>
        <taxon>Arthropoda</taxon>
        <taxon>Chelicerata</taxon>
        <taxon>Arachnida</taxon>
        <taxon>Araneae</taxon>
        <taxon>Araneomorphae</taxon>
        <taxon>Entelegynae</taxon>
        <taxon>Araneoidea</taxon>
        <taxon>Araneidae</taxon>
        <taxon>Araneus</taxon>
    </lineage>
</organism>
<dbReference type="EMBL" id="BGPR01004302">
    <property type="protein sequence ID" value="GBM98212.1"/>
    <property type="molecule type" value="Genomic_DNA"/>
</dbReference>
<evidence type="ECO:0008006" key="3">
    <source>
        <dbReference type="Google" id="ProtNLM"/>
    </source>
</evidence>
<dbReference type="InterPro" id="IPR052709">
    <property type="entry name" value="Transposase-MT_Hybrid"/>
</dbReference>
<accession>A0A4Y2KA69</accession>
<name>A0A4Y2KA69_ARAVE</name>
<dbReference type="PANTHER" id="PTHR46060">
    <property type="entry name" value="MARINER MOS1 TRANSPOSASE-LIKE PROTEIN"/>
    <property type="match status" value="1"/>
</dbReference>
<proteinExistence type="predicted"/>
<keyword evidence="2" id="KW-1185">Reference proteome</keyword>
<dbReference type="Gene3D" id="3.30.420.10">
    <property type="entry name" value="Ribonuclease H-like superfamily/Ribonuclease H"/>
    <property type="match status" value="1"/>
</dbReference>
<evidence type="ECO:0000313" key="1">
    <source>
        <dbReference type="EMBL" id="GBM98212.1"/>
    </source>
</evidence>
<dbReference type="GO" id="GO:0003676">
    <property type="term" value="F:nucleic acid binding"/>
    <property type="evidence" value="ECO:0007669"/>
    <property type="project" value="InterPro"/>
</dbReference>